<evidence type="ECO:0008006" key="3">
    <source>
        <dbReference type="Google" id="ProtNLM"/>
    </source>
</evidence>
<dbReference type="PATRIC" id="fig|1345697.3.peg.645"/>
<dbReference type="KEGG" id="gjf:M493_03725"/>
<dbReference type="SUPFAM" id="SSF109854">
    <property type="entry name" value="DinB/YfiT-like putative metalloenzymes"/>
    <property type="match status" value="1"/>
</dbReference>
<dbReference type="OrthoDB" id="68731at2"/>
<accession>S5Z244</accession>
<proteinExistence type="predicted"/>
<dbReference type="Pfam" id="PF07609">
    <property type="entry name" value="DUF1572"/>
    <property type="match status" value="1"/>
</dbReference>
<dbReference type="Proteomes" id="UP000015500">
    <property type="component" value="Chromosome"/>
</dbReference>
<reference evidence="1 2" key="1">
    <citation type="journal article" date="2014" name="Genome Announc.">
        <title>Complete Genome Sequence of the Thermophilic Polychlorinated Biphenyl Degrader Geobacillus sp. Strain JF8 (NBRC 109937).</title>
        <authorList>
            <person name="Shintani M."/>
            <person name="Ohtsubo Y."/>
            <person name="Fukuda K."/>
            <person name="Hosoyama A."/>
            <person name="Ohji S."/>
            <person name="Yamazoe A."/>
            <person name="Fujita N."/>
            <person name="Nagata Y."/>
            <person name="Tsuda M."/>
            <person name="Hatta T."/>
            <person name="Kimbara K."/>
        </authorList>
    </citation>
    <scope>NUCLEOTIDE SEQUENCE [LARGE SCALE GENOMIC DNA]</scope>
    <source>
        <strain evidence="1 2">JF8</strain>
    </source>
</reference>
<dbReference type="Gene3D" id="1.20.120.450">
    <property type="entry name" value="dinb family like domain"/>
    <property type="match status" value="1"/>
</dbReference>
<dbReference type="STRING" id="1921421.M493_03725"/>
<dbReference type="InterPro" id="IPR034660">
    <property type="entry name" value="DinB/YfiT-like"/>
</dbReference>
<organism evidence="1 2">
    <name type="scientific">Geobacillus genomosp. 3</name>
    <dbReference type="NCBI Taxonomy" id="1921421"/>
    <lineage>
        <taxon>Bacteria</taxon>
        <taxon>Bacillati</taxon>
        <taxon>Bacillota</taxon>
        <taxon>Bacilli</taxon>
        <taxon>Bacillales</taxon>
        <taxon>Anoxybacillaceae</taxon>
        <taxon>Geobacillus</taxon>
    </lineage>
</organism>
<dbReference type="AlphaFoldDB" id="S5Z244"/>
<dbReference type="RefSeq" id="WP_020958862.1">
    <property type="nucleotide sequence ID" value="NC_022080.4"/>
</dbReference>
<sequence length="171" mass="20108">MNIGQEYLRAVRARFLDMKKTAEQAIDQCSEEQLFHCFHEEVNSIAIIVKHMSGNMVSRWTDFLSSDGEKPDRNRDDEFINDFHTREEVMACWEKGWSAFLQTLNELQETDLLRTVTIRGEPHSVIEAIERQMYHYSYHIGQIVYIAKQLNANNWKTLTIPRNRKNNIGNS</sequence>
<dbReference type="EMBL" id="CP006254">
    <property type="protein sequence ID" value="AGT31052.1"/>
    <property type="molecule type" value="Genomic_DNA"/>
</dbReference>
<gene>
    <name evidence="1" type="ORF">M493_03725</name>
</gene>
<dbReference type="InterPro" id="IPR011466">
    <property type="entry name" value="DUF1572"/>
</dbReference>
<dbReference type="HOGENOM" id="CLU_112806_0_0_9"/>
<protein>
    <recommendedName>
        <fullName evidence="3">DUF1572 domain-containing protein</fullName>
    </recommendedName>
</protein>
<evidence type="ECO:0000313" key="1">
    <source>
        <dbReference type="EMBL" id="AGT31052.1"/>
    </source>
</evidence>
<keyword evidence="2" id="KW-1185">Reference proteome</keyword>
<name>S5Z244_GEOG3</name>
<evidence type="ECO:0000313" key="2">
    <source>
        <dbReference type="Proteomes" id="UP000015500"/>
    </source>
</evidence>